<dbReference type="EMBL" id="JAHRIQ010081341">
    <property type="protein sequence ID" value="MEQ2246961.1"/>
    <property type="molecule type" value="Genomic_DNA"/>
</dbReference>
<reference evidence="8 9" key="1">
    <citation type="submission" date="2021-06" db="EMBL/GenBank/DDBJ databases">
        <authorList>
            <person name="Palmer J.M."/>
        </authorList>
    </citation>
    <scope>NUCLEOTIDE SEQUENCE [LARGE SCALE GENOMIC DNA]</scope>
    <source>
        <strain evidence="9">if_2019</strain>
        <tissue evidence="8">Muscle</tissue>
    </source>
</reference>
<keyword evidence="9" id="KW-1185">Reference proteome</keyword>
<feature type="compositionally biased region" description="Polar residues" evidence="5">
    <location>
        <begin position="493"/>
        <end position="506"/>
    </location>
</feature>
<evidence type="ECO:0000256" key="1">
    <source>
        <dbReference type="ARBA" id="ARBA00004141"/>
    </source>
</evidence>
<gene>
    <name evidence="8" type="ORF">ILYODFUR_004439</name>
</gene>
<sequence length="575" mass="63416">MASGEGPTKSPLVTSSLVGLEDLFPSGTSEQACGDGNPELDRLRERLQAWLSQYEPLLLWVQRLLVWERPLYSISAGLTLNTLFWLLSSTSLRPLFLLSVSLLGLMLLERWKSKLPIITVQHAEAEPLQSQTLSTEHHLLSVPELSHHLAESYLTCCLYLQEMLQYKRRNHGRFCLMMCSGCFVLSLVGHYVPGIMISYIIALSVLLWPLVVYHELIQRMYTGLEPILMKLDYSMKADTEHRKHDKRKVKKELEEGDEPRAETESESEEEELSCFAPTVDVKTTALAMAITDSELSDEEASILESGGFPVSRATTPQLADFSEDLDQQSFHSDPEEAYLRDLPEFPSVEEFPSIEHSLLHFPLRGPGQGDGAQAQSEKEPLSPATLLIQHLASPLHFVNTHFNGHGRPPGGEEGALPSMGVREESQVGEQKAAAVNQGTQRSLEALSEEIVSTAISTVVQNTLSALLRSSEASEEPTLAEFLPTETLPGALESPTQSSDTADTTVGTLEPDRDLEEGATTESGTGEEYPDDTLVPTEEEDFELLDQSELEQVDEGLDREVGEAAPAPDAPQQPQS</sequence>
<evidence type="ECO:0000256" key="6">
    <source>
        <dbReference type="SAM" id="Phobius"/>
    </source>
</evidence>
<evidence type="ECO:0000259" key="7">
    <source>
        <dbReference type="Pfam" id="PF24456"/>
    </source>
</evidence>
<evidence type="ECO:0000256" key="3">
    <source>
        <dbReference type="ARBA" id="ARBA00022989"/>
    </source>
</evidence>
<feature type="transmembrane region" description="Helical" evidence="6">
    <location>
        <begin position="195"/>
        <end position="213"/>
    </location>
</feature>
<evidence type="ECO:0000256" key="5">
    <source>
        <dbReference type="SAM" id="MobiDB-lite"/>
    </source>
</evidence>
<dbReference type="Pfam" id="PF24456">
    <property type="entry name" value="RHD_RETREG1-3"/>
    <property type="match status" value="1"/>
</dbReference>
<feature type="domain" description="RETREG1-3/ARL6IP-like N-terminal reticulon-homology" evidence="7">
    <location>
        <begin position="53"/>
        <end position="235"/>
    </location>
</feature>
<feature type="transmembrane region" description="Helical" evidence="6">
    <location>
        <begin position="83"/>
        <end position="108"/>
    </location>
</feature>
<dbReference type="PANTHER" id="PTHR20952:SF4">
    <property type="entry name" value="RETICULOPHAGY REGULATOR 2"/>
    <property type="match status" value="1"/>
</dbReference>
<dbReference type="InterPro" id="IPR057282">
    <property type="entry name" value="RETREG1-3-like_RHD"/>
</dbReference>
<dbReference type="Proteomes" id="UP001482620">
    <property type="component" value="Unassembled WGS sequence"/>
</dbReference>
<comment type="subcellular location">
    <subcellularLocation>
        <location evidence="1">Membrane</location>
        <topology evidence="1">Multi-pass membrane protein</topology>
    </subcellularLocation>
</comment>
<evidence type="ECO:0000313" key="9">
    <source>
        <dbReference type="Proteomes" id="UP001482620"/>
    </source>
</evidence>
<dbReference type="InterPro" id="IPR052114">
    <property type="entry name" value="ER_autophagy_membrane_reg"/>
</dbReference>
<keyword evidence="2 6" id="KW-0812">Transmembrane</keyword>
<accession>A0ABV0UPD1</accession>
<feature type="transmembrane region" description="Helical" evidence="6">
    <location>
        <begin position="171"/>
        <end position="189"/>
    </location>
</feature>
<name>A0ABV0UPD1_9TELE</name>
<evidence type="ECO:0000256" key="4">
    <source>
        <dbReference type="ARBA" id="ARBA00023136"/>
    </source>
</evidence>
<proteinExistence type="predicted"/>
<feature type="compositionally biased region" description="Acidic residues" evidence="5">
    <location>
        <begin position="536"/>
        <end position="554"/>
    </location>
</feature>
<feature type="region of interest" description="Disordered" evidence="5">
    <location>
        <begin position="244"/>
        <end position="269"/>
    </location>
</feature>
<organism evidence="8 9">
    <name type="scientific">Ilyodon furcidens</name>
    <name type="common">goldbreast splitfin</name>
    <dbReference type="NCBI Taxonomy" id="33524"/>
    <lineage>
        <taxon>Eukaryota</taxon>
        <taxon>Metazoa</taxon>
        <taxon>Chordata</taxon>
        <taxon>Craniata</taxon>
        <taxon>Vertebrata</taxon>
        <taxon>Euteleostomi</taxon>
        <taxon>Actinopterygii</taxon>
        <taxon>Neopterygii</taxon>
        <taxon>Teleostei</taxon>
        <taxon>Neoteleostei</taxon>
        <taxon>Acanthomorphata</taxon>
        <taxon>Ovalentaria</taxon>
        <taxon>Atherinomorphae</taxon>
        <taxon>Cyprinodontiformes</taxon>
        <taxon>Goodeidae</taxon>
        <taxon>Ilyodon</taxon>
    </lineage>
</organism>
<keyword evidence="3 6" id="KW-1133">Transmembrane helix</keyword>
<keyword evidence="4 6" id="KW-0472">Membrane</keyword>
<protein>
    <recommendedName>
        <fullName evidence="7">RETREG1-3/ARL6IP-like N-terminal reticulon-homology domain-containing protein</fullName>
    </recommendedName>
</protein>
<evidence type="ECO:0000256" key="2">
    <source>
        <dbReference type="ARBA" id="ARBA00022692"/>
    </source>
</evidence>
<comment type="caution">
    <text evidence="8">The sequence shown here is derived from an EMBL/GenBank/DDBJ whole genome shotgun (WGS) entry which is preliminary data.</text>
</comment>
<feature type="compositionally biased region" description="Low complexity" evidence="5">
    <location>
        <begin position="563"/>
        <end position="575"/>
    </location>
</feature>
<feature type="region of interest" description="Disordered" evidence="5">
    <location>
        <begin position="470"/>
        <end position="575"/>
    </location>
</feature>
<dbReference type="PANTHER" id="PTHR20952">
    <property type="entry name" value="ADP-RIBOSYLATION-LIKE FACTOR 6-INTERACTING PROTEIN"/>
    <property type="match status" value="1"/>
</dbReference>
<evidence type="ECO:0000313" key="8">
    <source>
        <dbReference type="EMBL" id="MEQ2246961.1"/>
    </source>
</evidence>